<comment type="caution">
    <text evidence="1">The sequence shown here is derived from an EMBL/GenBank/DDBJ whole genome shotgun (WGS) entry which is preliminary data.</text>
</comment>
<reference evidence="1 2" key="1">
    <citation type="journal article" date="2019" name="Commun. Biol.">
        <title>The bagworm genome reveals a unique fibroin gene that provides high tensile strength.</title>
        <authorList>
            <person name="Kono N."/>
            <person name="Nakamura H."/>
            <person name="Ohtoshi R."/>
            <person name="Tomita M."/>
            <person name="Numata K."/>
            <person name="Arakawa K."/>
        </authorList>
    </citation>
    <scope>NUCLEOTIDE SEQUENCE [LARGE SCALE GENOMIC DNA]</scope>
</reference>
<organism evidence="1 2">
    <name type="scientific">Eumeta variegata</name>
    <name type="common">Bagworm moth</name>
    <name type="synonym">Eumeta japonica</name>
    <dbReference type="NCBI Taxonomy" id="151549"/>
    <lineage>
        <taxon>Eukaryota</taxon>
        <taxon>Metazoa</taxon>
        <taxon>Ecdysozoa</taxon>
        <taxon>Arthropoda</taxon>
        <taxon>Hexapoda</taxon>
        <taxon>Insecta</taxon>
        <taxon>Pterygota</taxon>
        <taxon>Neoptera</taxon>
        <taxon>Endopterygota</taxon>
        <taxon>Lepidoptera</taxon>
        <taxon>Glossata</taxon>
        <taxon>Ditrysia</taxon>
        <taxon>Tineoidea</taxon>
        <taxon>Psychidae</taxon>
        <taxon>Oiketicinae</taxon>
        <taxon>Eumeta</taxon>
    </lineage>
</organism>
<protein>
    <submittedName>
        <fullName evidence="1">Uncharacterized protein</fullName>
    </submittedName>
</protein>
<keyword evidence="2" id="KW-1185">Reference proteome</keyword>
<accession>A0A4C1W288</accession>
<evidence type="ECO:0000313" key="1">
    <source>
        <dbReference type="EMBL" id="GBP44237.1"/>
    </source>
</evidence>
<name>A0A4C1W288_EUMVA</name>
<evidence type="ECO:0000313" key="2">
    <source>
        <dbReference type="Proteomes" id="UP000299102"/>
    </source>
</evidence>
<dbReference type="AlphaFoldDB" id="A0A4C1W288"/>
<gene>
    <name evidence="1" type="ORF">EVAR_22121_1</name>
</gene>
<proteinExistence type="predicted"/>
<sequence length="167" mass="18335">MTVKNNDNMSRNIFETITFVSFTKVPRNRARDEIVHSAVVARRPELCVRTPPDSRDDRCPAARGVRRIRSKTRSVGLKALRSAAGPRAASTSQPAGCPILKQTAGLLGPDASRFQLALAELAPAGTVRYEAGPRPKLGIDAVFWNVFLICIRYERTTLAPSSVRNFS</sequence>
<dbReference type="EMBL" id="BGZK01000449">
    <property type="protein sequence ID" value="GBP44237.1"/>
    <property type="molecule type" value="Genomic_DNA"/>
</dbReference>
<dbReference type="Proteomes" id="UP000299102">
    <property type="component" value="Unassembled WGS sequence"/>
</dbReference>